<dbReference type="AlphaFoldDB" id="A0A543GBB7"/>
<dbReference type="NCBIfam" id="NF033441">
    <property type="entry name" value="BREX_BrxC"/>
    <property type="match status" value="1"/>
</dbReference>
<evidence type="ECO:0000256" key="1">
    <source>
        <dbReference type="SAM" id="MobiDB-lite"/>
    </source>
</evidence>
<accession>A0A543GBB7</accession>
<dbReference type="InterPro" id="IPR047679">
    <property type="entry name" value="BREX_BrxC"/>
</dbReference>
<evidence type="ECO:0000313" key="2">
    <source>
        <dbReference type="EMBL" id="TQM43376.1"/>
    </source>
</evidence>
<dbReference type="EMBL" id="VFPH01000001">
    <property type="protein sequence ID" value="TQM43376.1"/>
    <property type="molecule type" value="Genomic_DNA"/>
</dbReference>
<gene>
    <name evidence="2" type="ORF">FB388_0721</name>
</gene>
<proteinExistence type="predicted"/>
<reference evidence="2 3" key="1">
    <citation type="submission" date="2019-06" db="EMBL/GenBank/DDBJ databases">
        <title>Sequencing the genomes of 1000 actinobacteria strains.</title>
        <authorList>
            <person name="Klenk H.-P."/>
        </authorList>
    </citation>
    <scope>NUCLEOTIDE SEQUENCE [LARGE SCALE GENOMIC DNA]</scope>
    <source>
        <strain evidence="2 3">DSM 45511</strain>
    </source>
</reference>
<dbReference type="Proteomes" id="UP000319818">
    <property type="component" value="Unassembled WGS sequence"/>
</dbReference>
<sequence>MTITNRDLFHRDPTTSTIPNDGVAQVGRPETDQQWDVLRWELGSFVCDGQYERGLERILDSFLTHLSQDQQPAVWVSGFYGSGKSHLARVLEHLWRNVEIPGGGRARDLVKVTDDIRDHLTELATASKRLGGLWSAAGTLAAGRRDAVRLAFLAILFESAGLPADYSRARFTMWAAKKGYLDAIHTALAAAGETFDKEIHHLYVSPIIAQALLDADPSLGSSVKDVRDLLKAQFPATTRDITDDEMFNAMDDVLRLQSTADGKRPLTLIVLDEMQQYLGDDNTMALAVQNIVQGCSARFESQVLFVATGQNALTSTPTLQKLTDRFTVQVALSDTDVETVVREVVLRKRPERVPELRTTLDGARFEIDKHLGGTQLAAKAADQPDLVPDYPLLPTRRRFWERALRAIDSGGKAGVLRSQLRIVHEATRLVADESVGHVIGADFLYDEQSPLMQQSGVLLKEIDELIRGLRTDGPDGVLKSRICALVFLINQIPRGSIGGETGLRATAPFLADLLVEDLANDGARLRKRVPELLDVLVTEARLQRIDDEYRLQTEEGAEWEKDYRSRLAVVRDDAARLTLLRTERLVAAVNAALGGLKLPAGASKTPRTLGVHWGQDEPTAGTGDVPVWIRDEWSVTAPAVRKSATEAGVDSPIVFVLLPKHEAEQIKHTLASHAAAEDTLRRPTPQTDEGKAAERAMKTRLALDDERLVTLFADVVARARVFQGGGTEPTKTTLRDAVEAAAEASLIRLFPRFGAGDNANWDKVVAKARDGAPDALLAVGHHGEPATNAVCKEVLAAISSGGIKGVELHKLFAAPPYGWPRDAVNGAVMTLLAAGNVRAAQDGKSLAGPKELPPNQIGRTTFYKEDEPPTVGHRLAVRGLLTAAGIKFESGQEGAQLAALLQRLKDLAAQAGGPPPLPEPPTTDHVDALLALGGNQRFRAVADSNDRLRNDLNRWRAAEQQRAKRESEWQDLQRLLRHAQNLSVATEVAPAYDAIRDGRQLLDDPNPMTPVLAALTAALRDELKNRAQRLAAAKRDAVAELEGWDRWSALDPEDRQSILAEAQLQAVEQPHVPNDTALLEVLDATPLKTWQDQITLVPGRRDHARHRAAERLEPESITVSPPAAILKNADDLQAYLDELRGRVEPHLGAGRTVIL</sequence>
<comment type="caution">
    <text evidence="2">The sequence shown here is derived from an EMBL/GenBank/DDBJ whole genome shotgun (WGS) entry which is preliminary data.</text>
</comment>
<dbReference type="InterPro" id="IPR027417">
    <property type="entry name" value="P-loop_NTPase"/>
</dbReference>
<dbReference type="OrthoDB" id="3201900at2"/>
<feature type="region of interest" description="Disordered" evidence="1">
    <location>
        <begin position="671"/>
        <end position="694"/>
    </location>
</feature>
<protein>
    <recommendedName>
        <fullName evidence="4">BREX system P-loop protein BrxC</fullName>
    </recommendedName>
</protein>
<evidence type="ECO:0000313" key="3">
    <source>
        <dbReference type="Proteomes" id="UP000319818"/>
    </source>
</evidence>
<keyword evidence="3" id="KW-1185">Reference proteome</keyword>
<organism evidence="2 3">
    <name type="scientific">Pseudonocardia cypriaca</name>
    <dbReference type="NCBI Taxonomy" id="882449"/>
    <lineage>
        <taxon>Bacteria</taxon>
        <taxon>Bacillati</taxon>
        <taxon>Actinomycetota</taxon>
        <taxon>Actinomycetes</taxon>
        <taxon>Pseudonocardiales</taxon>
        <taxon>Pseudonocardiaceae</taxon>
        <taxon>Pseudonocardia</taxon>
    </lineage>
</organism>
<name>A0A543GBB7_9PSEU</name>
<evidence type="ECO:0008006" key="4">
    <source>
        <dbReference type="Google" id="ProtNLM"/>
    </source>
</evidence>
<dbReference type="SUPFAM" id="SSF52540">
    <property type="entry name" value="P-loop containing nucleoside triphosphate hydrolases"/>
    <property type="match status" value="1"/>
</dbReference>
<dbReference type="RefSeq" id="WP_142096818.1">
    <property type="nucleotide sequence ID" value="NZ_VFPH01000001.1"/>
</dbReference>